<dbReference type="EMBL" id="JAAXPR010000015">
    <property type="protein sequence ID" value="NKZ20826.1"/>
    <property type="molecule type" value="Genomic_DNA"/>
</dbReference>
<sequence>MNNRVLKLFVEIGYIVMMTIFLLLTTYHKLDSGHYIILYFFNVFCMQLMEMLESRMNNFLIYKFGISSLLLLFVCFTYLQDVDSYFAHILLLIMVLLLLSNWHFILDNKIYRTYNIIISTVVTIYSLVGYIIFSSKNEWIEWYLFLSVLVIMFTPIIYFIIHYRRITNYMEYKKNIMIFLIVSWLFSGVLYIKMGLFDSRYSTVMLFLVISCFQYAIQNIFLSYYSIIVFRIKSYLMSLAIIGIFILLTNFYYLQILLLLIVNLVYVITDHTKFGVHSKDKIKNTYLMRISHLSNELKYNKDMANYLHDSILQDVIYLKKSVDDENVSKEEVSMILSNIINDLRLKLDNLAPSIYLDKSLYENLCLNIEQIKNRHFDKRIVLDLFCDEKAYLENPYDELLLRVVKELINNIYKHTESNFAEIKICIEKSILSIEAFNDEGFLDENLLYENNRFSGLIGIYKTVQMIGGKIMVDNSEGVNIIINIPLKGGDIIEDSINRRS</sequence>
<dbReference type="InterPro" id="IPR036890">
    <property type="entry name" value="HATPase_C_sf"/>
</dbReference>
<feature type="transmembrane region" description="Helical" evidence="1">
    <location>
        <begin position="239"/>
        <end position="268"/>
    </location>
</feature>
<reference evidence="2 3" key="1">
    <citation type="submission" date="2020-04" db="EMBL/GenBank/DDBJ databases">
        <title>MicrobeNet Type strains.</title>
        <authorList>
            <person name="Nicholson A.C."/>
        </authorList>
    </citation>
    <scope>NUCLEOTIDE SEQUENCE [LARGE SCALE GENOMIC DNA]</scope>
    <source>
        <strain evidence="2 3">CCUG 69612</strain>
    </source>
</reference>
<accession>A0A7X6MZQ0</accession>
<feature type="transmembrane region" description="Helical" evidence="1">
    <location>
        <begin position="204"/>
        <end position="227"/>
    </location>
</feature>
<feature type="transmembrane region" description="Helical" evidence="1">
    <location>
        <begin position="175"/>
        <end position="192"/>
    </location>
</feature>
<dbReference type="SUPFAM" id="SSF55874">
    <property type="entry name" value="ATPase domain of HSP90 chaperone/DNA topoisomerase II/histidine kinase"/>
    <property type="match status" value="1"/>
</dbReference>
<dbReference type="RefSeq" id="WP_168549569.1">
    <property type="nucleotide sequence ID" value="NZ_JAAXPR010000015.1"/>
</dbReference>
<evidence type="ECO:0000313" key="2">
    <source>
        <dbReference type="EMBL" id="NKZ20826.1"/>
    </source>
</evidence>
<feature type="transmembrane region" description="Helical" evidence="1">
    <location>
        <begin position="59"/>
        <end position="79"/>
    </location>
</feature>
<gene>
    <name evidence="2" type="ORF">HF992_08300</name>
</gene>
<protein>
    <submittedName>
        <fullName evidence="2">Uncharacterized protein</fullName>
    </submittedName>
</protein>
<feature type="transmembrane region" description="Helical" evidence="1">
    <location>
        <begin position="113"/>
        <end position="133"/>
    </location>
</feature>
<feature type="transmembrane region" description="Helical" evidence="1">
    <location>
        <begin position="139"/>
        <end position="163"/>
    </location>
</feature>
<keyword evidence="1" id="KW-0472">Membrane</keyword>
<organism evidence="2 3">
    <name type="scientific">Streptococcus ovuberis</name>
    <dbReference type="NCBI Taxonomy" id="1936207"/>
    <lineage>
        <taxon>Bacteria</taxon>
        <taxon>Bacillati</taxon>
        <taxon>Bacillota</taxon>
        <taxon>Bacilli</taxon>
        <taxon>Lactobacillales</taxon>
        <taxon>Streptococcaceae</taxon>
        <taxon>Streptococcus</taxon>
    </lineage>
</organism>
<keyword evidence="1" id="KW-0812">Transmembrane</keyword>
<evidence type="ECO:0000313" key="3">
    <source>
        <dbReference type="Proteomes" id="UP000522720"/>
    </source>
</evidence>
<dbReference type="Gene3D" id="3.30.565.10">
    <property type="entry name" value="Histidine kinase-like ATPase, C-terminal domain"/>
    <property type="match status" value="1"/>
</dbReference>
<dbReference type="Proteomes" id="UP000522720">
    <property type="component" value="Unassembled WGS sequence"/>
</dbReference>
<dbReference type="AlphaFoldDB" id="A0A7X6MZQ0"/>
<keyword evidence="1" id="KW-1133">Transmembrane helix</keyword>
<evidence type="ECO:0000256" key="1">
    <source>
        <dbReference type="SAM" id="Phobius"/>
    </source>
</evidence>
<keyword evidence="3" id="KW-1185">Reference proteome</keyword>
<feature type="transmembrane region" description="Helical" evidence="1">
    <location>
        <begin position="36"/>
        <end position="52"/>
    </location>
</feature>
<comment type="caution">
    <text evidence="2">The sequence shown here is derived from an EMBL/GenBank/DDBJ whole genome shotgun (WGS) entry which is preliminary data.</text>
</comment>
<feature type="transmembrane region" description="Helical" evidence="1">
    <location>
        <begin position="85"/>
        <end position="106"/>
    </location>
</feature>
<feature type="transmembrane region" description="Helical" evidence="1">
    <location>
        <begin position="12"/>
        <end position="30"/>
    </location>
</feature>
<proteinExistence type="predicted"/>
<name>A0A7X6MZQ0_9STRE</name>